<evidence type="ECO:0000313" key="4">
    <source>
        <dbReference type="EMBL" id="MDT0575192.1"/>
    </source>
</evidence>
<sequence length="289" mass="31456">MDSFKNKNVVITGAGSGVGRALAHRFAREGANLLLADIEEDRVKSVADQIGDAAEGMRLDVTDRAAVFAMADMAFGRWGHVDAVFNNAGVGGGGGATNWVTPEKAYRWAFEVNFFGPLHGLHAFLPRMVERGEEAIISATSSGAGIVFPPMSHAYSASKAALIALWETTQHQLDMNSSLVRAALLFPGPHVVNSDLMNSQRNLQAQYDDPALRAGSGINSIESFQATMKMVIGHEVDLTEPEDFADYVHDAVLDDKFWVLPLTDKTKQAIRLRTEEMLTQSHPTIPQMM</sequence>
<evidence type="ECO:0000256" key="1">
    <source>
        <dbReference type="ARBA" id="ARBA00006484"/>
    </source>
</evidence>
<comment type="caution">
    <text evidence="4">The sequence shown here is derived from an EMBL/GenBank/DDBJ whole genome shotgun (WGS) entry which is preliminary data.</text>
</comment>
<evidence type="ECO:0000256" key="2">
    <source>
        <dbReference type="ARBA" id="ARBA00022857"/>
    </source>
</evidence>
<organism evidence="4 5">
    <name type="scientific">Croceicoccus esteveae</name>
    <dbReference type="NCBI Taxonomy" id="3075597"/>
    <lineage>
        <taxon>Bacteria</taxon>
        <taxon>Pseudomonadati</taxon>
        <taxon>Pseudomonadota</taxon>
        <taxon>Alphaproteobacteria</taxon>
        <taxon>Sphingomonadales</taxon>
        <taxon>Erythrobacteraceae</taxon>
        <taxon>Croceicoccus</taxon>
    </lineage>
</organism>
<accession>A0ABU2ZIF5</accession>
<dbReference type="InterPro" id="IPR036291">
    <property type="entry name" value="NAD(P)-bd_dom_sf"/>
</dbReference>
<dbReference type="Gene3D" id="3.40.50.720">
    <property type="entry name" value="NAD(P)-binding Rossmann-like Domain"/>
    <property type="match status" value="1"/>
</dbReference>
<name>A0ABU2ZIF5_9SPHN</name>
<comment type="similarity">
    <text evidence="1">Belongs to the short-chain dehydrogenases/reductases (SDR) family.</text>
</comment>
<keyword evidence="5" id="KW-1185">Reference proteome</keyword>
<gene>
    <name evidence="4" type="ORF">RM533_03210</name>
</gene>
<dbReference type="InterPro" id="IPR002347">
    <property type="entry name" value="SDR_fam"/>
</dbReference>
<dbReference type="RefSeq" id="WP_311339774.1">
    <property type="nucleotide sequence ID" value="NZ_JAVRHS010000002.1"/>
</dbReference>
<dbReference type="InterPro" id="IPR020904">
    <property type="entry name" value="Sc_DH/Rdtase_CS"/>
</dbReference>
<evidence type="ECO:0000313" key="5">
    <source>
        <dbReference type="Proteomes" id="UP001259803"/>
    </source>
</evidence>
<dbReference type="PRINTS" id="PR00081">
    <property type="entry name" value="GDHRDH"/>
</dbReference>
<dbReference type="SUPFAM" id="SSF51735">
    <property type="entry name" value="NAD(P)-binding Rossmann-fold domains"/>
    <property type="match status" value="1"/>
</dbReference>
<reference evidence="4 5" key="1">
    <citation type="submission" date="2023-09" db="EMBL/GenBank/DDBJ databases">
        <authorList>
            <person name="Rey-Velasco X."/>
        </authorList>
    </citation>
    <scope>NUCLEOTIDE SEQUENCE [LARGE SCALE GENOMIC DNA]</scope>
    <source>
        <strain evidence="4 5">F390</strain>
    </source>
</reference>
<proteinExistence type="inferred from homology"/>
<dbReference type="Pfam" id="PF00106">
    <property type="entry name" value="adh_short"/>
    <property type="match status" value="1"/>
</dbReference>
<dbReference type="EMBL" id="JAVRHS010000002">
    <property type="protein sequence ID" value="MDT0575192.1"/>
    <property type="molecule type" value="Genomic_DNA"/>
</dbReference>
<keyword evidence="3" id="KW-0560">Oxidoreductase</keyword>
<keyword evidence="2" id="KW-0521">NADP</keyword>
<dbReference type="PANTHER" id="PTHR43391">
    <property type="entry name" value="RETINOL DEHYDROGENASE-RELATED"/>
    <property type="match status" value="1"/>
</dbReference>
<dbReference type="PANTHER" id="PTHR43391:SF14">
    <property type="entry name" value="DEHYDROGENASE_REDUCTASE SDR FAMILY PROTEIN 7-LIKE"/>
    <property type="match status" value="1"/>
</dbReference>
<dbReference type="PROSITE" id="PS00061">
    <property type="entry name" value="ADH_SHORT"/>
    <property type="match status" value="1"/>
</dbReference>
<evidence type="ECO:0000256" key="3">
    <source>
        <dbReference type="ARBA" id="ARBA00023002"/>
    </source>
</evidence>
<dbReference type="CDD" id="cd05233">
    <property type="entry name" value="SDR_c"/>
    <property type="match status" value="1"/>
</dbReference>
<dbReference type="Proteomes" id="UP001259803">
    <property type="component" value="Unassembled WGS sequence"/>
</dbReference>
<protein>
    <submittedName>
        <fullName evidence="4">SDR family NAD(P)-dependent oxidoreductase</fullName>
    </submittedName>
</protein>